<dbReference type="InterPro" id="IPR028250">
    <property type="entry name" value="DsbDN"/>
</dbReference>
<feature type="domain" description="Thiol:disulfide interchange protein DsbD N-terminal" evidence="2">
    <location>
        <begin position="48"/>
        <end position="149"/>
    </location>
</feature>
<feature type="signal peptide" evidence="1">
    <location>
        <begin position="1"/>
        <end position="32"/>
    </location>
</feature>
<evidence type="ECO:0000313" key="4">
    <source>
        <dbReference type="Proteomes" id="UP000309450"/>
    </source>
</evidence>
<dbReference type="Pfam" id="PF11412">
    <property type="entry name" value="DsbD_N"/>
    <property type="match status" value="1"/>
</dbReference>
<dbReference type="AlphaFoldDB" id="A0A4S3MUC1"/>
<feature type="chain" id="PRO_5020609413" description="Thiol:disulfide interchange protein DsbD N-terminal domain-containing protein" evidence="1">
    <location>
        <begin position="33"/>
        <end position="276"/>
    </location>
</feature>
<protein>
    <recommendedName>
        <fullName evidence="2">Thiol:disulfide interchange protein DsbD N-terminal domain-containing protein</fullName>
    </recommendedName>
</protein>
<organism evidence="3 4">
    <name type="scientific">Aliigemmobacter aestuarii</name>
    <dbReference type="NCBI Taxonomy" id="1445661"/>
    <lineage>
        <taxon>Bacteria</taxon>
        <taxon>Pseudomonadati</taxon>
        <taxon>Pseudomonadota</taxon>
        <taxon>Alphaproteobacteria</taxon>
        <taxon>Rhodobacterales</taxon>
        <taxon>Paracoccaceae</taxon>
        <taxon>Aliigemmobacter</taxon>
    </lineage>
</organism>
<proteinExistence type="predicted"/>
<evidence type="ECO:0000259" key="2">
    <source>
        <dbReference type="Pfam" id="PF11412"/>
    </source>
</evidence>
<sequence>MTKEATRPILRSGALISAFVALSAFGAVPAEAQNPVVEAQMLGGWQTDSGSRMAAAQFTLSPEWKTYWRAPGDAGIPPMFDWAGSENVASVRFHWPRPIVFDFNGMRTIGYRNELVLPIEVTPKDPSQPIKLRASVDIGVCRDICVPATIDLRADLDGQGAPDGTIKAALGARPATAREAGVAEVSCAVEPISDGLRVTARVTMPALGADEVVVIEPGGAAPVWVSEATVTRRGGELVATADLVPDRAGFALDRSQVTLTVLGDDRAVEIRGCPAP</sequence>
<accession>A0A4S3MUC1</accession>
<comment type="caution">
    <text evidence="3">The sequence shown here is derived from an EMBL/GenBank/DDBJ whole genome shotgun (WGS) entry which is preliminary data.</text>
</comment>
<dbReference type="RefSeq" id="WP_136393497.1">
    <property type="nucleotide sequence ID" value="NZ_SSND01000001.1"/>
</dbReference>
<keyword evidence="1" id="KW-0732">Signal</keyword>
<gene>
    <name evidence="3" type="ORF">E7811_05245</name>
</gene>
<keyword evidence="4" id="KW-1185">Reference proteome</keyword>
<evidence type="ECO:0000256" key="1">
    <source>
        <dbReference type="SAM" id="SignalP"/>
    </source>
</evidence>
<dbReference type="OrthoDB" id="9811036at2"/>
<reference evidence="3 4" key="1">
    <citation type="submission" date="2019-04" db="EMBL/GenBank/DDBJ databases">
        <title>Draft genome sequence of Gemmobacter aestuarii sp. nov.</title>
        <authorList>
            <person name="Hameed A."/>
            <person name="Lin S.-Y."/>
            <person name="Shahina M."/>
            <person name="Lai W.-A."/>
            <person name="Young C.-C."/>
        </authorList>
    </citation>
    <scope>NUCLEOTIDE SEQUENCE [LARGE SCALE GENOMIC DNA]</scope>
    <source>
        <strain evidence="3 4">CC-PW-75</strain>
    </source>
</reference>
<dbReference type="EMBL" id="SSND01000001">
    <property type="protein sequence ID" value="THD85121.1"/>
    <property type="molecule type" value="Genomic_DNA"/>
</dbReference>
<evidence type="ECO:0000313" key="3">
    <source>
        <dbReference type="EMBL" id="THD85121.1"/>
    </source>
</evidence>
<name>A0A4S3MUC1_9RHOB</name>
<dbReference type="Proteomes" id="UP000309450">
    <property type="component" value="Unassembled WGS sequence"/>
</dbReference>